<proteinExistence type="predicted"/>
<sequence>MASDASADFDSDGFSNALEIKLGTNIRNAKSKPKWTPIVMGGIIIIVATKP</sequence>
<name>A0A1W1D0D1_9ZZZZ</name>
<evidence type="ECO:0000313" key="1">
    <source>
        <dbReference type="EMBL" id="SFV71489.1"/>
    </source>
</evidence>
<protein>
    <submittedName>
        <fullName evidence="1">Uncharacterized protein</fullName>
    </submittedName>
</protein>
<dbReference type="AlphaFoldDB" id="A0A1W1D0D1"/>
<gene>
    <name evidence="1" type="ORF">MNB_SV-13-1453</name>
</gene>
<accession>A0A1W1D0D1</accession>
<reference evidence="1" key="1">
    <citation type="submission" date="2016-10" db="EMBL/GenBank/DDBJ databases">
        <authorList>
            <person name="de Groot N.N."/>
        </authorList>
    </citation>
    <scope>NUCLEOTIDE SEQUENCE</scope>
</reference>
<organism evidence="1">
    <name type="scientific">hydrothermal vent metagenome</name>
    <dbReference type="NCBI Taxonomy" id="652676"/>
    <lineage>
        <taxon>unclassified sequences</taxon>
        <taxon>metagenomes</taxon>
        <taxon>ecological metagenomes</taxon>
    </lineage>
</organism>
<dbReference type="EMBL" id="FPHM01000251">
    <property type="protein sequence ID" value="SFV71489.1"/>
    <property type="molecule type" value="Genomic_DNA"/>
</dbReference>